<organism evidence="3 4">
    <name type="scientific">Flavobacterium cupriresistens</name>
    <dbReference type="NCBI Taxonomy" id="2893885"/>
    <lineage>
        <taxon>Bacteria</taxon>
        <taxon>Pseudomonadati</taxon>
        <taxon>Bacteroidota</taxon>
        <taxon>Flavobacteriia</taxon>
        <taxon>Flavobacteriales</taxon>
        <taxon>Flavobacteriaceae</taxon>
        <taxon>Flavobacterium</taxon>
    </lineage>
</organism>
<evidence type="ECO:0000256" key="2">
    <source>
        <dbReference type="SAM" id="SignalP"/>
    </source>
</evidence>
<evidence type="ECO:0000313" key="4">
    <source>
        <dbReference type="Proteomes" id="UP001273350"/>
    </source>
</evidence>
<dbReference type="Proteomes" id="UP001273350">
    <property type="component" value="Unassembled WGS sequence"/>
</dbReference>
<proteinExistence type="predicted"/>
<accession>A0ABU4R9P8</accession>
<gene>
    <name evidence="3" type="ORF">SGQ83_08005</name>
</gene>
<sequence length="413" mass="46630">MKFKSLLSLLLFLFILKIQAQASINETKRKSSFIETLLSEEYKKLTADIAESNENLKDLTSKLILKNALVKDDIIEQDIKVLEAAKEVEQSQLDLLLEKRDSFIKKQEDQKPFIEYFNSKITEKVVANTHSRTAITTAKTLKEMDEIQKGITRNERDIKILQEQKERRLLNLNTYRWFMPTVRRFDREIFFQDMYNNSTDKTILLNSLVLNSNSNATAVQTEIVTDNLSALRLSFGSVLSLASSEKDTGETEQEQKQAETEQEALSRLVNGGGNFYLEAILPVLCTNPNNGNQFTFYGYANARGAMDIDGLGNDIDTATGNYSFGLNTYFGLSSDSKKFNFFLQANGNVTGGTKEFYRNLGLANEKIFFNGKVIAGMTILNNFRLSATLSNYGSDQKIRSNKITVGVQILPGF</sequence>
<keyword evidence="2" id="KW-0732">Signal</keyword>
<keyword evidence="1" id="KW-0175">Coiled coil</keyword>
<name>A0ABU4R9P8_9FLAO</name>
<keyword evidence="4" id="KW-1185">Reference proteome</keyword>
<dbReference type="RefSeq" id="WP_230001993.1">
    <property type="nucleotide sequence ID" value="NZ_CP087134.1"/>
</dbReference>
<evidence type="ECO:0008006" key="5">
    <source>
        <dbReference type="Google" id="ProtNLM"/>
    </source>
</evidence>
<evidence type="ECO:0000256" key="1">
    <source>
        <dbReference type="SAM" id="Coils"/>
    </source>
</evidence>
<reference evidence="3 4" key="1">
    <citation type="submission" date="2023-11" db="EMBL/GenBank/DDBJ databases">
        <title>Unpublished Manusciprt.</title>
        <authorList>
            <person name="Saticioglu I.B."/>
            <person name="Ay H."/>
            <person name="Ajmi N."/>
            <person name="Altun S."/>
            <person name="Duman M."/>
        </authorList>
    </citation>
    <scope>NUCLEOTIDE SEQUENCE [LARGE SCALE GENOMIC DNA]</scope>
    <source>
        <strain evidence="3 4">Fl-318</strain>
    </source>
</reference>
<feature type="signal peptide" evidence="2">
    <location>
        <begin position="1"/>
        <end position="22"/>
    </location>
</feature>
<comment type="caution">
    <text evidence="3">The sequence shown here is derived from an EMBL/GenBank/DDBJ whole genome shotgun (WGS) entry which is preliminary data.</text>
</comment>
<evidence type="ECO:0000313" key="3">
    <source>
        <dbReference type="EMBL" id="MDX6189284.1"/>
    </source>
</evidence>
<protein>
    <recommendedName>
        <fullName evidence="5">Transporter</fullName>
    </recommendedName>
</protein>
<feature type="chain" id="PRO_5045921526" description="Transporter" evidence="2">
    <location>
        <begin position="23"/>
        <end position="413"/>
    </location>
</feature>
<feature type="coiled-coil region" evidence="1">
    <location>
        <begin position="42"/>
        <end position="99"/>
    </location>
</feature>
<dbReference type="EMBL" id="JAWXVI010000004">
    <property type="protein sequence ID" value="MDX6189284.1"/>
    <property type="molecule type" value="Genomic_DNA"/>
</dbReference>